<dbReference type="FunFam" id="3.30.420.40:FF:000291">
    <property type="entry name" value="Actin, alpha skeletal muscle"/>
    <property type="match status" value="1"/>
</dbReference>
<gene>
    <name evidence="7" type="ORF">BP5796_08728</name>
</gene>
<evidence type="ECO:0000256" key="6">
    <source>
        <dbReference type="RuleBase" id="RU000487"/>
    </source>
</evidence>
<protein>
    <submittedName>
        <fullName evidence="7">Actin</fullName>
    </submittedName>
</protein>
<dbReference type="AlphaFoldDB" id="A0A3D8R8W7"/>
<dbReference type="OrthoDB" id="5132116at2759"/>
<evidence type="ECO:0000256" key="5">
    <source>
        <dbReference type="ARBA" id="ARBA00049360"/>
    </source>
</evidence>
<comment type="similarity">
    <text evidence="2 6">Belongs to the actin family.</text>
</comment>
<dbReference type="PROSITE" id="PS01132">
    <property type="entry name" value="ACTINS_ACT_LIKE"/>
    <property type="match status" value="1"/>
</dbReference>
<keyword evidence="3" id="KW-0547">Nucleotide-binding</keyword>
<dbReference type="InterPro" id="IPR004000">
    <property type="entry name" value="Actin"/>
</dbReference>
<name>A0A3D8R8W7_9HELO</name>
<dbReference type="Proteomes" id="UP000256328">
    <property type="component" value="Unassembled WGS sequence"/>
</dbReference>
<dbReference type="Gene3D" id="3.90.640.10">
    <property type="entry name" value="Actin, Chain A, domain 4"/>
    <property type="match status" value="1"/>
</dbReference>
<dbReference type="Pfam" id="PF00022">
    <property type="entry name" value="Actin"/>
    <property type="match status" value="1"/>
</dbReference>
<keyword evidence="4" id="KW-0067">ATP-binding</keyword>
<organism evidence="7 8">
    <name type="scientific">Coleophoma crateriformis</name>
    <dbReference type="NCBI Taxonomy" id="565419"/>
    <lineage>
        <taxon>Eukaryota</taxon>
        <taxon>Fungi</taxon>
        <taxon>Dikarya</taxon>
        <taxon>Ascomycota</taxon>
        <taxon>Pezizomycotina</taxon>
        <taxon>Leotiomycetes</taxon>
        <taxon>Helotiales</taxon>
        <taxon>Dermateaceae</taxon>
        <taxon>Coleophoma</taxon>
    </lineage>
</organism>
<dbReference type="CDD" id="cd10224">
    <property type="entry name" value="ASKHA_NBD_actin"/>
    <property type="match status" value="1"/>
</dbReference>
<dbReference type="PRINTS" id="PR00190">
    <property type="entry name" value="ACTIN"/>
</dbReference>
<reference evidence="7 8" key="1">
    <citation type="journal article" date="2018" name="IMA Fungus">
        <title>IMA Genome-F 9: Draft genome sequence of Annulohypoxylon stygium, Aspergillus mulundensis, Berkeleyomyces basicola (syn. Thielaviopsis basicola), Ceratocystis smalleyi, two Cercospora beticola strains, Coleophoma cylindrospora, Fusarium fracticaudum, Phialophora cf. hyalina, and Morchella septimelata.</title>
        <authorList>
            <person name="Wingfield B.D."/>
            <person name="Bills G.F."/>
            <person name="Dong Y."/>
            <person name="Huang W."/>
            <person name="Nel W.J."/>
            <person name="Swalarsk-Parry B.S."/>
            <person name="Vaghefi N."/>
            <person name="Wilken P.M."/>
            <person name="An Z."/>
            <person name="de Beer Z.W."/>
            <person name="De Vos L."/>
            <person name="Chen L."/>
            <person name="Duong T.A."/>
            <person name="Gao Y."/>
            <person name="Hammerbacher A."/>
            <person name="Kikkert J.R."/>
            <person name="Li Y."/>
            <person name="Li H."/>
            <person name="Li K."/>
            <person name="Li Q."/>
            <person name="Liu X."/>
            <person name="Ma X."/>
            <person name="Naidoo K."/>
            <person name="Pethybridge S.J."/>
            <person name="Sun J."/>
            <person name="Steenkamp E.T."/>
            <person name="van der Nest M.A."/>
            <person name="van Wyk S."/>
            <person name="Wingfield M.J."/>
            <person name="Xiong C."/>
            <person name="Yue Q."/>
            <person name="Zhang X."/>
        </authorList>
    </citation>
    <scope>NUCLEOTIDE SEQUENCE [LARGE SCALE GENOMIC DNA]</scope>
    <source>
        <strain evidence="7 8">BP5796</strain>
    </source>
</reference>
<dbReference type="FunFam" id="3.30.420.40:FF:000404">
    <property type="entry name" value="Major actin"/>
    <property type="match status" value="1"/>
</dbReference>
<dbReference type="GO" id="GO:0005524">
    <property type="term" value="F:ATP binding"/>
    <property type="evidence" value="ECO:0007669"/>
    <property type="project" value="UniProtKB-KW"/>
</dbReference>
<comment type="caution">
    <text evidence="7">The sequence shown here is derived from an EMBL/GenBank/DDBJ whole genome shotgun (WGS) entry which is preliminary data.</text>
</comment>
<accession>A0A3D8R8W7</accession>
<comment type="function">
    <text evidence="1">Actins are highly conserved proteins that are involved in various types of cell motility and are ubiquitously expressed in all eukaryotic cells.</text>
</comment>
<comment type="catalytic activity">
    <reaction evidence="5">
        <text>ATP + H2O = ADP + phosphate + H(+)</text>
        <dbReference type="Rhea" id="RHEA:13065"/>
        <dbReference type="ChEBI" id="CHEBI:15377"/>
        <dbReference type="ChEBI" id="CHEBI:15378"/>
        <dbReference type="ChEBI" id="CHEBI:30616"/>
        <dbReference type="ChEBI" id="CHEBI:43474"/>
        <dbReference type="ChEBI" id="CHEBI:456216"/>
    </reaction>
</comment>
<evidence type="ECO:0000256" key="2">
    <source>
        <dbReference type="ARBA" id="ARBA00006752"/>
    </source>
</evidence>
<evidence type="ECO:0000256" key="4">
    <source>
        <dbReference type="ARBA" id="ARBA00022840"/>
    </source>
</evidence>
<evidence type="ECO:0000313" key="8">
    <source>
        <dbReference type="Proteomes" id="UP000256328"/>
    </source>
</evidence>
<proteinExistence type="inferred from homology"/>
<dbReference type="SUPFAM" id="SSF53067">
    <property type="entry name" value="Actin-like ATPase domain"/>
    <property type="match status" value="2"/>
</dbReference>
<dbReference type="FunFam" id="2.30.36.70:FF:000001">
    <property type="entry name" value="Actin, alpha skeletal muscle"/>
    <property type="match status" value="1"/>
</dbReference>
<dbReference type="PANTHER" id="PTHR11937">
    <property type="entry name" value="ACTIN"/>
    <property type="match status" value="1"/>
</dbReference>
<dbReference type="Gene3D" id="3.30.420.40">
    <property type="match status" value="2"/>
</dbReference>
<dbReference type="SMART" id="SM00268">
    <property type="entry name" value="ACTIN"/>
    <property type="match status" value="1"/>
</dbReference>
<dbReference type="PROSITE" id="PS00406">
    <property type="entry name" value="ACTINS_1"/>
    <property type="match status" value="1"/>
</dbReference>
<evidence type="ECO:0000313" key="7">
    <source>
        <dbReference type="EMBL" id="RDW70331.1"/>
    </source>
</evidence>
<dbReference type="InterPro" id="IPR004001">
    <property type="entry name" value="Actin_CS"/>
</dbReference>
<dbReference type="FunFam" id="3.90.640.10:FF:000001">
    <property type="entry name" value="Actin, muscle"/>
    <property type="match status" value="1"/>
</dbReference>
<dbReference type="InterPro" id="IPR020902">
    <property type="entry name" value="Actin/actin-like_CS"/>
</dbReference>
<evidence type="ECO:0000256" key="1">
    <source>
        <dbReference type="ARBA" id="ARBA00003520"/>
    </source>
</evidence>
<dbReference type="InterPro" id="IPR043129">
    <property type="entry name" value="ATPase_NBD"/>
</dbReference>
<evidence type="ECO:0000256" key="3">
    <source>
        <dbReference type="ARBA" id="ARBA00022741"/>
    </source>
</evidence>
<sequence>MEEEVAALVIDNGSGMCKAGFAGDDAPRAVFPSIVGRPRHHGIMIGMGQKDSYVGDEAQSKRGILTLRYPIEHGVVTNWDDMEKIWHHTFYNELRVAPEEHPVLLTEAPINPKSNREKMTQIVFETFNAPAFYVSIQAVLSLYASGRTTGIVLDSGDGVTHVVPIYEGFSLPHAIARVDMAGRDLTDYLMKILAERGYTFSTTAEREIVRDIKEKLCYVALDFEQEIQTASQSSSLEKSYELPDGQVITIGNERFRAPEALFQPSVLGLESGGIHVTTFNSIMKCDVDVRKDLYGNIVMSGGTTMYPGISDRMQKEITALAPSSMKVKIIAPPERKYSVWIGGSILASLSTFQQMWISKQGKSPLHAVSATNILYSNNAGKQNTTSQDHLSFTESASKLMEKLANAFQLGLEDFIQVGGSFLAGIFSGLERWEVGGYLKVFPSINHTKFFF</sequence>
<keyword evidence="8" id="KW-1185">Reference proteome</keyword>
<dbReference type="EMBL" id="PDLN01000012">
    <property type="protein sequence ID" value="RDW70331.1"/>
    <property type="molecule type" value="Genomic_DNA"/>
</dbReference>